<dbReference type="STRING" id="266779.Meso_2093"/>
<dbReference type="CDD" id="cd00090">
    <property type="entry name" value="HTH_ARSR"/>
    <property type="match status" value="1"/>
</dbReference>
<dbReference type="InterPro" id="IPR051081">
    <property type="entry name" value="HTH_MetalResp_TranReg"/>
</dbReference>
<dbReference type="Pfam" id="PF12840">
    <property type="entry name" value="HTH_20"/>
    <property type="match status" value="1"/>
</dbReference>
<dbReference type="AlphaFoldDB" id="Q11GJ0"/>
<dbReference type="InterPro" id="IPR036390">
    <property type="entry name" value="WH_DNA-bd_sf"/>
</dbReference>
<dbReference type="PANTHER" id="PTHR33154">
    <property type="entry name" value="TRANSCRIPTIONAL REGULATOR, ARSR FAMILY"/>
    <property type="match status" value="1"/>
</dbReference>
<dbReference type="GO" id="GO:0003677">
    <property type="term" value="F:DNA binding"/>
    <property type="evidence" value="ECO:0007669"/>
    <property type="project" value="UniProtKB-KW"/>
</dbReference>
<sequence>MLPHPAVEEINLATVLAALGDPTRLAILGDLARQDGKALTCSHLTDLTSKSNLTYHLAKMREAGIVRVEPRGTSRLITIRRADLNARFPGLLDSIIATAVGLPPMKRRATAK</sequence>
<dbReference type="PRINTS" id="PR00778">
    <property type="entry name" value="HTHARSR"/>
</dbReference>
<dbReference type="PANTHER" id="PTHR33154:SF12">
    <property type="entry name" value="TRANSCRIPTIONAL REGULATORY PROTEIN"/>
    <property type="match status" value="1"/>
</dbReference>
<dbReference type="SMART" id="SM00418">
    <property type="entry name" value="HTH_ARSR"/>
    <property type="match status" value="1"/>
</dbReference>
<accession>Q11GJ0</accession>
<dbReference type="EMBL" id="CP000390">
    <property type="protein sequence ID" value="ABG63485.1"/>
    <property type="molecule type" value="Genomic_DNA"/>
</dbReference>
<dbReference type="InterPro" id="IPR001845">
    <property type="entry name" value="HTH_ArsR_DNA-bd_dom"/>
</dbReference>
<dbReference type="GO" id="GO:0003700">
    <property type="term" value="F:DNA-binding transcription factor activity"/>
    <property type="evidence" value="ECO:0007669"/>
    <property type="project" value="InterPro"/>
</dbReference>
<dbReference type="SUPFAM" id="SSF46785">
    <property type="entry name" value="Winged helix' DNA-binding domain"/>
    <property type="match status" value="1"/>
</dbReference>
<evidence type="ECO:0000259" key="4">
    <source>
        <dbReference type="SMART" id="SM00418"/>
    </source>
</evidence>
<protein>
    <submittedName>
        <fullName evidence="5">Transcriptional regulator, ArsR family</fullName>
    </submittedName>
</protein>
<evidence type="ECO:0000256" key="2">
    <source>
        <dbReference type="ARBA" id="ARBA00023125"/>
    </source>
</evidence>
<name>Q11GJ0_CHESB</name>
<keyword evidence="2" id="KW-0238">DNA-binding</keyword>
<evidence type="ECO:0000256" key="1">
    <source>
        <dbReference type="ARBA" id="ARBA00023015"/>
    </source>
</evidence>
<feature type="domain" description="HTH arsR-type" evidence="4">
    <location>
        <begin position="14"/>
        <end position="93"/>
    </location>
</feature>
<dbReference type="InterPro" id="IPR036388">
    <property type="entry name" value="WH-like_DNA-bd_sf"/>
</dbReference>
<reference evidence="5" key="1">
    <citation type="submission" date="2006-06" db="EMBL/GenBank/DDBJ databases">
        <title>Complete sequence of chromosome of Chelativorans sp. BNC1.</title>
        <authorList>
            <consortium name="US DOE Joint Genome Institute"/>
            <person name="Copeland A."/>
            <person name="Lucas S."/>
            <person name="Lapidus A."/>
            <person name="Barry K."/>
            <person name="Detter J.C."/>
            <person name="Glavina del Rio T."/>
            <person name="Hammon N."/>
            <person name="Israni S."/>
            <person name="Dalin E."/>
            <person name="Tice H."/>
            <person name="Pitluck S."/>
            <person name="Chertkov O."/>
            <person name="Brettin T."/>
            <person name="Bruce D."/>
            <person name="Han C."/>
            <person name="Tapia R."/>
            <person name="Gilna P."/>
            <person name="Schmutz J."/>
            <person name="Larimer F."/>
            <person name="Land M."/>
            <person name="Hauser L."/>
            <person name="Kyrpides N."/>
            <person name="Mikhailova N."/>
            <person name="Richardson P."/>
        </authorList>
    </citation>
    <scope>NUCLEOTIDE SEQUENCE</scope>
    <source>
        <strain evidence="5">BNC1</strain>
    </source>
</reference>
<dbReference type="Gene3D" id="1.10.10.10">
    <property type="entry name" value="Winged helix-like DNA-binding domain superfamily/Winged helix DNA-binding domain"/>
    <property type="match status" value="1"/>
</dbReference>
<dbReference type="HOGENOM" id="CLU_097806_4_2_5"/>
<dbReference type="KEGG" id="mes:Meso_2093"/>
<evidence type="ECO:0000313" key="5">
    <source>
        <dbReference type="EMBL" id="ABG63485.1"/>
    </source>
</evidence>
<keyword evidence="1" id="KW-0805">Transcription regulation</keyword>
<organism evidence="5">
    <name type="scientific">Chelativorans sp. (strain BNC1)</name>
    <dbReference type="NCBI Taxonomy" id="266779"/>
    <lineage>
        <taxon>Bacteria</taxon>
        <taxon>Pseudomonadati</taxon>
        <taxon>Pseudomonadota</taxon>
        <taxon>Alphaproteobacteria</taxon>
        <taxon>Hyphomicrobiales</taxon>
        <taxon>Phyllobacteriaceae</taxon>
        <taxon>Chelativorans</taxon>
    </lineage>
</organism>
<dbReference type="OrthoDB" id="7192471at2"/>
<evidence type="ECO:0000256" key="3">
    <source>
        <dbReference type="ARBA" id="ARBA00023163"/>
    </source>
</evidence>
<dbReference type="InterPro" id="IPR011991">
    <property type="entry name" value="ArsR-like_HTH"/>
</dbReference>
<proteinExistence type="predicted"/>
<keyword evidence="3" id="KW-0804">Transcription</keyword>
<dbReference type="eggNOG" id="COG0640">
    <property type="taxonomic scope" value="Bacteria"/>
</dbReference>
<gene>
    <name evidence="5" type="ordered locus">Meso_2093</name>
</gene>